<dbReference type="RefSeq" id="XP_004335981.1">
    <property type="nucleotide sequence ID" value="XM_004335933.1"/>
</dbReference>
<feature type="region of interest" description="Disordered" evidence="1">
    <location>
        <begin position="232"/>
        <end position="612"/>
    </location>
</feature>
<feature type="compositionally biased region" description="Low complexity" evidence="1">
    <location>
        <begin position="505"/>
        <end position="519"/>
    </location>
</feature>
<dbReference type="InterPro" id="IPR000253">
    <property type="entry name" value="FHA_dom"/>
</dbReference>
<gene>
    <name evidence="3" type="ORF">ACA1_365360</name>
</gene>
<dbReference type="Gene3D" id="2.60.200.20">
    <property type="match status" value="1"/>
</dbReference>
<keyword evidence="4" id="KW-1185">Reference proteome</keyword>
<evidence type="ECO:0000313" key="3">
    <source>
        <dbReference type="EMBL" id="ELR13968.1"/>
    </source>
</evidence>
<dbReference type="Proteomes" id="UP000011083">
    <property type="component" value="Unassembled WGS sequence"/>
</dbReference>
<accession>L8GMI7</accession>
<protein>
    <recommendedName>
        <fullName evidence="2">FHA domain-containing protein</fullName>
    </recommendedName>
</protein>
<dbReference type="KEGG" id="acan:ACA1_365360"/>
<dbReference type="VEuPathDB" id="AmoebaDB:ACA1_365360"/>
<dbReference type="CDD" id="cd00060">
    <property type="entry name" value="FHA"/>
    <property type="match status" value="1"/>
</dbReference>
<feature type="compositionally biased region" description="Basic and acidic residues" evidence="1">
    <location>
        <begin position="602"/>
        <end position="612"/>
    </location>
</feature>
<name>L8GMI7_ACACF</name>
<evidence type="ECO:0000256" key="1">
    <source>
        <dbReference type="SAM" id="MobiDB-lite"/>
    </source>
</evidence>
<feature type="compositionally biased region" description="Acidic residues" evidence="1">
    <location>
        <begin position="454"/>
        <end position="491"/>
    </location>
</feature>
<dbReference type="Pfam" id="PF00498">
    <property type="entry name" value="FHA"/>
    <property type="match status" value="1"/>
</dbReference>
<organism evidence="3 4">
    <name type="scientific">Acanthamoeba castellanii (strain ATCC 30010 / Neff)</name>
    <dbReference type="NCBI Taxonomy" id="1257118"/>
    <lineage>
        <taxon>Eukaryota</taxon>
        <taxon>Amoebozoa</taxon>
        <taxon>Discosea</taxon>
        <taxon>Longamoebia</taxon>
        <taxon>Centramoebida</taxon>
        <taxon>Acanthamoebidae</taxon>
        <taxon>Acanthamoeba</taxon>
    </lineage>
</organism>
<feature type="compositionally biased region" description="Basic and acidic residues" evidence="1">
    <location>
        <begin position="301"/>
        <end position="313"/>
    </location>
</feature>
<dbReference type="EMBL" id="KB008073">
    <property type="protein sequence ID" value="ELR13968.1"/>
    <property type="molecule type" value="Genomic_DNA"/>
</dbReference>
<evidence type="ECO:0000313" key="4">
    <source>
        <dbReference type="Proteomes" id="UP000011083"/>
    </source>
</evidence>
<feature type="compositionally biased region" description="Basic and acidic residues" evidence="1">
    <location>
        <begin position="264"/>
        <end position="273"/>
    </location>
</feature>
<feature type="compositionally biased region" description="Acidic residues" evidence="1">
    <location>
        <begin position="402"/>
        <end position="416"/>
    </location>
</feature>
<dbReference type="GeneID" id="14914521"/>
<evidence type="ECO:0000259" key="2">
    <source>
        <dbReference type="PROSITE" id="PS50006"/>
    </source>
</evidence>
<feature type="compositionally biased region" description="Acidic residues" evidence="1">
    <location>
        <begin position="338"/>
        <end position="350"/>
    </location>
</feature>
<proteinExistence type="predicted"/>
<dbReference type="SUPFAM" id="SSF49879">
    <property type="entry name" value="SMAD/FHA domain"/>
    <property type="match status" value="1"/>
</dbReference>
<feature type="domain" description="FHA" evidence="2">
    <location>
        <begin position="28"/>
        <end position="81"/>
    </location>
</feature>
<feature type="compositionally biased region" description="Basic residues" evidence="1">
    <location>
        <begin position="232"/>
        <end position="241"/>
    </location>
</feature>
<sequence>MATYGRLEYLHPNNSFITEPLSDAYNLITFGRDPKCDIVLETPHIAAVQTKVYVDHSELWVCDAGPANGEPSLTRVNGKELGPNPQQLQPEDVIEVFNRRFRFVAEHTKKNVSMSASLEAAVEQIRDKPVSRVGPAVEEEPMNYLAERIKSVFGEEFYDRSFEQWCDGKAYATSSGPQRNNYDWVPGPDLAAIVVLTDRRAVRLLPLMVENALTGAVELYLPLGSFVPKQPRKARRVARRTVKSEDLLPPASSKIAGDAPASGKNERETEKATKTKTTTRKKTIVMEEEEEVDHDEEEVYEEKRDRGEKEKEKKQKGRRTVAAVKGVKRTASKTAEVKEDEDEDDNEDYAVEAKPSSKGRSASATKAKAKVPPSKKYTRRKPVKEEDDDDEEEEASKAKEEEVNDDGDFAFNDNDDEVVKRKTTKKVNSTKRVARRTTKKTTTTKTKSRKASDDDGGDDEDYNDEASEEESVDIEGVTAEEGDDDDDDDDNDERKKAAAKRTATRKNTTSAATKKASPPAESPVRRSGRATRSTTGPVTAKASGASLFRETKDRGKLVDPFSPTKSITKNYKEVYKKKKAQGTPQRGVVTRRKANATATDEPPAKPRGKLDL</sequence>
<feature type="compositionally biased region" description="Basic residues" evidence="1">
    <location>
        <begin position="421"/>
        <end position="439"/>
    </location>
</feature>
<reference evidence="3 4" key="1">
    <citation type="journal article" date="2013" name="Genome Biol.">
        <title>Genome of Acanthamoeba castellanii highlights extensive lateral gene transfer and early evolution of tyrosine kinase signaling.</title>
        <authorList>
            <person name="Clarke M."/>
            <person name="Lohan A.J."/>
            <person name="Liu B."/>
            <person name="Lagkouvardos I."/>
            <person name="Roy S."/>
            <person name="Zafar N."/>
            <person name="Bertelli C."/>
            <person name="Schilde C."/>
            <person name="Kianianmomeni A."/>
            <person name="Burglin T.R."/>
            <person name="Frech C."/>
            <person name="Turcotte B."/>
            <person name="Kopec K.O."/>
            <person name="Synnott J.M."/>
            <person name="Choo C."/>
            <person name="Paponov I."/>
            <person name="Finkler A."/>
            <person name="Soon Heng Tan C."/>
            <person name="Hutchins A.P."/>
            <person name="Weinmeier T."/>
            <person name="Rattei T."/>
            <person name="Chu J.S."/>
            <person name="Gimenez G."/>
            <person name="Irimia M."/>
            <person name="Rigden D.J."/>
            <person name="Fitzpatrick D.A."/>
            <person name="Lorenzo-Morales J."/>
            <person name="Bateman A."/>
            <person name="Chiu C.H."/>
            <person name="Tang P."/>
            <person name="Hegemann P."/>
            <person name="Fromm H."/>
            <person name="Raoult D."/>
            <person name="Greub G."/>
            <person name="Miranda-Saavedra D."/>
            <person name="Chen N."/>
            <person name="Nash P."/>
            <person name="Ginger M.L."/>
            <person name="Horn M."/>
            <person name="Schaap P."/>
            <person name="Caler L."/>
            <person name="Loftus B."/>
        </authorList>
    </citation>
    <scope>NUCLEOTIDE SEQUENCE [LARGE SCALE GENOMIC DNA]</scope>
    <source>
        <strain evidence="3 4">Neff</strain>
    </source>
</reference>
<dbReference type="AlphaFoldDB" id="L8GMI7"/>
<feature type="compositionally biased region" description="Acidic residues" evidence="1">
    <location>
        <begin position="385"/>
        <end position="394"/>
    </location>
</feature>
<dbReference type="PROSITE" id="PS50006">
    <property type="entry name" value="FHA_DOMAIN"/>
    <property type="match status" value="1"/>
</dbReference>
<feature type="compositionally biased region" description="Acidic residues" evidence="1">
    <location>
        <begin position="286"/>
        <end position="300"/>
    </location>
</feature>
<dbReference type="InterPro" id="IPR008984">
    <property type="entry name" value="SMAD_FHA_dom_sf"/>
</dbReference>